<evidence type="ECO:0000313" key="4">
    <source>
        <dbReference type="Proteomes" id="UP000530514"/>
    </source>
</evidence>
<dbReference type="RefSeq" id="WP_052154413.1">
    <property type="nucleotide sequence ID" value="NZ_JACEIP010000048.1"/>
</dbReference>
<reference evidence="3 4" key="1">
    <citation type="submission" date="2020-07" db="EMBL/GenBank/DDBJ databases">
        <authorList>
            <person name="Feng H."/>
        </authorList>
    </citation>
    <scope>NUCLEOTIDE SEQUENCE [LARGE SCALE GENOMIC DNA]</scope>
    <source>
        <strain evidence="4">s-11</strain>
    </source>
</reference>
<feature type="coiled-coil region" evidence="1">
    <location>
        <begin position="355"/>
        <end position="398"/>
    </location>
</feature>
<keyword evidence="1" id="KW-0175">Coiled coil</keyword>
<dbReference type="OrthoDB" id="9803733at2"/>
<evidence type="ECO:0000256" key="1">
    <source>
        <dbReference type="SAM" id="Coils"/>
    </source>
</evidence>
<gene>
    <name evidence="3" type="ORF">H1164_17315</name>
</gene>
<accession>A0A7W2AK81</accession>
<comment type="caution">
    <text evidence="3">The sequence shown here is derived from an EMBL/GenBank/DDBJ whole genome shotgun (WGS) entry which is preliminary data.</text>
</comment>
<keyword evidence="4" id="KW-1185">Reference proteome</keyword>
<name>A0A7W2AK81_9BACL</name>
<feature type="region of interest" description="Disordered" evidence="2">
    <location>
        <begin position="144"/>
        <end position="204"/>
    </location>
</feature>
<evidence type="ECO:0000256" key="2">
    <source>
        <dbReference type="SAM" id="MobiDB-lite"/>
    </source>
</evidence>
<organism evidence="3 4">
    <name type="scientific">Thermoactinomyces daqus</name>
    <dbReference type="NCBI Taxonomy" id="1329516"/>
    <lineage>
        <taxon>Bacteria</taxon>
        <taxon>Bacillati</taxon>
        <taxon>Bacillota</taxon>
        <taxon>Bacilli</taxon>
        <taxon>Bacillales</taxon>
        <taxon>Thermoactinomycetaceae</taxon>
        <taxon>Thermoactinomyces</taxon>
    </lineage>
</organism>
<dbReference type="AlphaFoldDB" id="A0A7W2AK81"/>
<sequence length="403" mass="46837">MGKISKNRGTKTIIRKRKNKDNPYVTINKTVFENQPEISLEAKGLMGIFLCKPDNWKIIMEEIINESKNGRDAHYKALKELRKHGFVVLIEFRIKGKVAQKEYVVCEDPVHNPFWEKPLIVKVSSQEEIDEWNDEDIESIIESQENQEVEPDTEFQDQAKKKSVQPHPEKPDRVKPDEEKPDREMPTLLTNHSTNETSDEREQQLTLHETASLVVGYQTTIKNKFGKKLSIKHIEKLIGIANKEKKSLDWAIENTYEYHKKVEPRENPYGAIKHALESDGWVIPEEEKTSAPFVLSDEYAKQYPGLFYAEDEFQNEPQHDNDFGREKVDLRRKLLHISGEIQRGKHFDLIPSDQVNELLAEKQQLVSRLDNADNNEEINKLRQEIEEFANKVESLVSIPSQTV</sequence>
<proteinExistence type="predicted"/>
<feature type="compositionally biased region" description="Basic and acidic residues" evidence="2">
    <location>
        <begin position="167"/>
        <end position="185"/>
    </location>
</feature>
<dbReference type="EMBL" id="JACEIP010000048">
    <property type="protein sequence ID" value="MBA4544589.1"/>
    <property type="molecule type" value="Genomic_DNA"/>
</dbReference>
<dbReference type="Proteomes" id="UP000530514">
    <property type="component" value="Unassembled WGS sequence"/>
</dbReference>
<protein>
    <submittedName>
        <fullName evidence="3">Uncharacterized protein</fullName>
    </submittedName>
</protein>
<evidence type="ECO:0000313" key="3">
    <source>
        <dbReference type="EMBL" id="MBA4544589.1"/>
    </source>
</evidence>
<feature type="compositionally biased region" description="Acidic residues" evidence="2">
    <location>
        <begin position="144"/>
        <end position="155"/>
    </location>
</feature>